<dbReference type="Pfam" id="PF01555">
    <property type="entry name" value="N6_N4_Mtase"/>
    <property type="match status" value="1"/>
</dbReference>
<dbReference type="GO" id="GO:0003677">
    <property type="term" value="F:DNA binding"/>
    <property type="evidence" value="ECO:0007669"/>
    <property type="project" value="InterPro"/>
</dbReference>
<dbReference type="Gene3D" id="1.10.260.40">
    <property type="entry name" value="lambda repressor-like DNA-binding domains"/>
    <property type="match status" value="1"/>
</dbReference>
<reference evidence="6" key="1">
    <citation type="submission" date="2023-03" db="EMBL/GenBank/DDBJ databases">
        <title>DFI Biobank Strains.</title>
        <authorList>
            <person name="Mostad J."/>
            <person name="Paddock L."/>
            <person name="Medina S."/>
            <person name="Waligurski E."/>
            <person name="Barat B."/>
            <person name="Smith R."/>
            <person name="Burgo V."/>
            <person name="Metcalfe C."/>
            <person name="Woodson C."/>
            <person name="Sundararajan A."/>
            <person name="Ramaswamy R."/>
            <person name="Lin H."/>
            <person name="Pamer E.G."/>
        </authorList>
    </citation>
    <scope>NUCLEOTIDE SEQUENCE</scope>
    <source>
        <strain evidence="6">DFI.9.5</strain>
    </source>
</reference>
<dbReference type="RefSeq" id="WP_256141011.1">
    <property type="nucleotide sequence ID" value="NZ_JANFZY010000006.1"/>
</dbReference>
<dbReference type="SUPFAM" id="SSF53335">
    <property type="entry name" value="S-adenosyl-L-methionine-dependent methyltransferases"/>
    <property type="match status" value="1"/>
</dbReference>
<protein>
    <recommendedName>
        <fullName evidence="4">Methyltransferase</fullName>
        <ecNumber evidence="4">2.1.1.-</ecNumber>
    </recommendedName>
</protein>
<keyword evidence="3" id="KW-0808">Transferase</keyword>
<dbReference type="InterPro" id="IPR002941">
    <property type="entry name" value="DNA_methylase_N4/N6"/>
</dbReference>
<gene>
    <name evidence="6" type="ORF">PZH42_11085</name>
</gene>
<dbReference type="InterPro" id="IPR001387">
    <property type="entry name" value="Cro/C1-type_HTH"/>
</dbReference>
<dbReference type="PRINTS" id="PR00508">
    <property type="entry name" value="S21N4MTFRASE"/>
</dbReference>
<evidence type="ECO:0000313" key="7">
    <source>
        <dbReference type="Proteomes" id="UP001221924"/>
    </source>
</evidence>
<comment type="caution">
    <text evidence="6">The sequence shown here is derived from an EMBL/GenBank/DDBJ whole genome shotgun (WGS) entry which is preliminary data.</text>
</comment>
<dbReference type="InterPro" id="IPR010982">
    <property type="entry name" value="Lambda_DNA-bd_dom_sf"/>
</dbReference>
<organism evidence="6 7">
    <name type="scientific">Bacteroides cellulosilyticus</name>
    <dbReference type="NCBI Taxonomy" id="246787"/>
    <lineage>
        <taxon>Bacteria</taxon>
        <taxon>Pseudomonadati</taxon>
        <taxon>Bacteroidota</taxon>
        <taxon>Bacteroidia</taxon>
        <taxon>Bacteroidales</taxon>
        <taxon>Bacteroidaceae</taxon>
        <taxon>Bacteroides</taxon>
    </lineage>
</organism>
<dbReference type="EC" id="2.1.1.-" evidence="4"/>
<dbReference type="PROSITE" id="PS00092">
    <property type="entry name" value="N6_MTASE"/>
    <property type="match status" value="1"/>
</dbReference>
<evidence type="ECO:0000256" key="4">
    <source>
        <dbReference type="RuleBase" id="RU362026"/>
    </source>
</evidence>
<dbReference type="Gene3D" id="3.40.50.150">
    <property type="entry name" value="Vaccinia Virus protein VP39"/>
    <property type="match status" value="1"/>
</dbReference>
<evidence type="ECO:0000313" key="6">
    <source>
        <dbReference type="EMBL" id="MDE8694649.1"/>
    </source>
</evidence>
<name>A0AAW6LXA7_9BACE</name>
<feature type="domain" description="DNA methylase N-4/N-6" evidence="5">
    <location>
        <begin position="53"/>
        <end position="334"/>
    </location>
</feature>
<dbReference type="Proteomes" id="UP001221924">
    <property type="component" value="Unassembled WGS sequence"/>
</dbReference>
<sequence>MQNIDRIYMSRKIEFQNIRERLGAHIYYADEQAIIFNDDALNILKLIPEHSASLILTDPPYHSTKKGNIVNDKAFSSDDEFIGWMECFAVEWKRILRPNGSIFMYCSSAMEAKLEMMLSKYFNVLSHIVWTKPNEPGFDGWKGKMKKEALRQWYPHSERIIFCEPALDGNLKRSYFGGLLKEKRTACNLSGHQLTEMIGAYGKVNHGGAVSNWESGRNIPSKEQYNKICASLESCGLQEPMPDYEDVIRPFEVNANVEFTDVWTFPSVRPYKGKHPAEKPLEMLEHCIRSTTFENDIVLDCFAGSGSTLVSALRTKRHTIGIEIDKKWCESIKKRLQSFALLPTEGVDGFKVMKGCLQSNEMPTLF</sequence>
<evidence type="ECO:0000256" key="3">
    <source>
        <dbReference type="ARBA" id="ARBA00022679"/>
    </source>
</evidence>
<dbReference type="InterPro" id="IPR029063">
    <property type="entry name" value="SAM-dependent_MTases_sf"/>
</dbReference>
<dbReference type="GO" id="GO:0032259">
    <property type="term" value="P:methylation"/>
    <property type="evidence" value="ECO:0007669"/>
    <property type="project" value="UniProtKB-KW"/>
</dbReference>
<dbReference type="InterPro" id="IPR002052">
    <property type="entry name" value="DNA_methylase_N6_adenine_CS"/>
</dbReference>
<dbReference type="EMBL" id="JARFID010000008">
    <property type="protein sequence ID" value="MDE8694649.1"/>
    <property type="molecule type" value="Genomic_DNA"/>
</dbReference>
<comment type="similarity">
    <text evidence="1 4">Belongs to the N(4)/N(6)-methyltransferase family.</text>
</comment>
<dbReference type="CDD" id="cd00093">
    <property type="entry name" value="HTH_XRE"/>
    <property type="match status" value="1"/>
</dbReference>
<keyword evidence="2" id="KW-0489">Methyltransferase</keyword>
<evidence type="ECO:0000259" key="5">
    <source>
        <dbReference type="Pfam" id="PF01555"/>
    </source>
</evidence>
<dbReference type="AlphaFoldDB" id="A0AAW6LXA7"/>
<accession>A0AAW6LXA7</accession>
<dbReference type="GO" id="GO:0008170">
    <property type="term" value="F:N-methyltransferase activity"/>
    <property type="evidence" value="ECO:0007669"/>
    <property type="project" value="InterPro"/>
</dbReference>
<evidence type="ECO:0000256" key="2">
    <source>
        <dbReference type="ARBA" id="ARBA00022603"/>
    </source>
</evidence>
<proteinExistence type="inferred from homology"/>
<dbReference type="InterPro" id="IPR001091">
    <property type="entry name" value="RM_Methyltransferase"/>
</dbReference>
<evidence type="ECO:0000256" key="1">
    <source>
        <dbReference type="ARBA" id="ARBA00006594"/>
    </source>
</evidence>